<sequence length="209" mass="23316">MGDKPMNATLIGDTLVTFTPGMPESHKQGIQDCLLYAAVFANRGAEAGDWAWLSYYQYALLSLGLTLRSYIVERPLLISNAHQVRDYQVQIAGMESTQPLAQHLGAMFAALDLERDALSYLMNPPGEARLTRYQCVPCEMTRNGEFQIFVCGLQLTCTSPRANSRLSLVQLNAKGGSFLFEPKVYENRRTEVQQVVGDWAATMIKEVEL</sequence>
<reference evidence="1 2" key="1">
    <citation type="submission" date="2015-02" db="EMBL/GenBank/DDBJ databases">
        <title>Pseudomonas helleri sp. nov. and Pseudomonas weihenstephanensis sp. nov., isolated from raw cows milk.</title>
        <authorList>
            <person name="von Neubeck M."/>
            <person name="Huptas C."/>
            <person name="Wenning M."/>
            <person name="Scherer S."/>
        </authorList>
    </citation>
    <scope>NUCLEOTIDE SEQUENCE [LARGE SCALE GENOMIC DNA]</scope>
    <source>
        <strain evidence="1 2">DSM 29166</strain>
    </source>
</reference>
<organism evidence="1 2">
    <name type="scientific">Pseudomonas weihenstephanensis</name>
    <dbReference type="NCBI Taxonomy" id="1608994"/>
    <lineage>
        <taxon>Bacteria</taxon>
        <taxon>Pseudomonadati</taxon>
        <taxon>Pseudomonadota</taxon>
        <taxon>Gammaproteobacteria</taxon>
        <taxon>Pseudomonadales</taxon>
        <taxon>Pseudomonadaceae</taxon>
        <taxon>Pseudomonas</taxon>
    </lineage>
</organism>
<dbReference type="PATRIC" id="fig|1608994.3.peg.2853"/>
<accession>A0A0J6IFR3</accession>
<dbReference type="STRING" id="1608994.TU86_11115"/>
<evidence type="ECO:0000313" key="2">
    <source>
        <dbReference type="Proteomes" id="UP000036325"/>
    </source>
</evidence>
<gene>
    <name evidence="1" type="ORF">TU86_11115</name>
</gene>
<dbReference type="Proteomes" id="UP000036325">
    <property type="component" value="Unassembled WGS sequence"/>
</dbReference>
<name>A0A0J6IFR3_9PSED</name>
<dbReference type="EMBL" id="JYLF01000004">
    <property type="protein sequence ID" value="KMN13460.1"/>
    <property type="molecule type" value="Genomic_DNA"/>
</dbReference>
<comment type="caution">
    <text evidence="1">The sequence shown here is derived from an EMBL/GenBank/DDBJ whole genome shotgun (WGS) entry which is preliminary data.</text>
</comment>
<dbReference type="AlphaFoldDB" id="A0A0J6IFR3"/>
<proteinExistence type="predicted"/>
<evidence type="ECO:0000313" key="1">
    <source>
        <dbReference type="EMBL" id="KMN13460.1"/>
    </source>
</evidence>
<protein>
    <submittedName>
        <fullName evidence="1">Uncharacterized protein</fullName>
    </submittedName>
</protein>